<organism evidence="2 3">
    <name type="scientific">Stenotrophomonas oahuensis</name>
    <dbReference type="NCBI Taxonomy" id="3003271"/>
    <lineage>
        <taxon>Bacteria</taxon>
        <taxon>Pseudomonadati</taxon>
        <taxon>Pseudomonadota</taxon>
        <taxon>Gammaproteobacteria</taxon>
        <taxon>Lysobacterales</taxon>
        <taxon>Lysobacteraceae</taxon>
        <taxon>Stenotrophomonas</taxon>
    </lineage>
</organism>
<protein>
    <submittedName>
        <fullName evidence="2">PilZ domain-containing protein</fullName>
    </submittedName>
</protein>
<reference evidence="2 3" key="1">
    <citation type="submission" date="2022-12" db="EMBL/GenBank/DDBJ databases">
        <title>Two new species, Stenotrophomonas aracearum and Stenotrophomonas oahuensis, isolated from Anthurium (Araceae family) in Hawaii.</title>
        <authorList>
            <person name="Chunag S.C."/>
            <person name="Dobhal S."/>
            <person name="Alvarez A."/>
            <person name="Arif M."/>
        </authorList>
    </citation>
    <scope>NUCLEOTIDE SEQUENCE [LARGE SCALE GENOMIC DNA]</scope>
    <source>
        <strain evidence="2 3">A5586</strain>
    </source>
</reference>
<gene>
    <name evidence="2" type="ORF">PDM29_03220</name>
</gene>
<evidence type="ECO:0000259" key="1">
    <source>
        <dbReference type="Pfam" id="PF07238"/>
    </source>
</evidence>
<evidence type="ECO:0000313" key="3">
    <source>
        <dbReference type="Proteomes" id="UP001302072"/>
    </source>
</evidence>
<evidence type="ECO:0000313" key="2">
    <source>
        <dbReference type="EMBL" id="WNH53302.1"/>
    </source>
</evidence>
<keyword evidence="3" id="KW-1185">Reference proteome</keyword>
<proteinExistence type="predicted"/>
<name>A0ABY9YRG0_9GAMM</name>
<dbReference type="Proteomes" id="UP001302072">
    <property type="component" value="Chromosome"/>
</dbReference>
<dbReference type="RefSeq" id="WP_311192459.1">
    <property type="nucleotide sequence ID" value="NZ_CP115541.1"/>
</dbReference>
<dbReference type="EMBL" id="CP115541">
    <property type="protein sequence ID" value="WNH53302.1"/>
    <property type="molecule type" value="Genomic_DNA"/>
</dbReference>
<dbReference type="InterPro" id="IPR009875">
    <property type="entry name" value="PilZ_domain"/>
</dbReference>
<dbReference type="Gene3D" id="2.40.10.220">
    <property type="entry name" value="predicted glycosyltransferase like domains"/>
    <property type="match status" value="1"/>
</dbReference>
<accession>A0ABY9YRG0</accession>
<feature type="domain" description="PilZ" evidence="1">
    <location>
        <begin position="8"/>
        <end position="112"/>
    </location>
</feature>
<dbReference type="Pfam" id="PF07238">
    <property type="entry name" value="PilZ"/>
    <property type="match status" value="1"/>
</dbReference>
<sequence length="117" mass="13224">MTDDKNTRRARRREVTEQIPVTDMMAEAVIGRLGNVSETGMLMIASVPMNDDALFQFRFAIPGPGGQPLPLDVGAHLLWHEESNAPGQFWTGFRFLTLSREHRELLRAWVEQETSAT</sequence>